<dbReference type="AlphaFoldDB" id="A0AA88QGM1"/>
<keyword evidence="2 7" id="KW-0812">Transmembrane</keyword>
<evidence type="ECO:0000256" key="5">
    <source>
        <dbReference type="ARBA" id="ARBA00023136"/>
    </source>
</evidence>
<evidence type="ECO:0000313" key="9">
    <source>
        <dbReference type="Proteomes" id="UP001187471"/>
    </source>
</evidence>
<dbReference type="Pfam" id="PF10961">
    <property type="entry name" value="SelK_SelG"/>
    <property type="match status" value="1"/>
</dbReference>
<keyword evidence="4 7" id="KW-1133">Transmembrane helix</keyword>
<accession>A0AA88QGM1</accession>
<comment type="subcellular location">
    <subcellularLocation>
        <location evidence="1">Membrane</location>
        <topology evidence="1">Single-pass membrane protein</topology>
    </subcellularLocation>
</comment>
<dbReference type="InterPro" id="IPR024491">
    <property type="entry name" value="Se_SelK/SelG"/>
</dbReference>
<reference evidence="8" key="1">
    <citation type="submission" date="2022-12" db="EMBL/GenBank/DDBJ databases">
        <title>Draft genome assemblies for two species of Escallonia (Escalloniales).</title>
        <authorList>
            <person name="Chanderbali A."/>
            <person name="Dervinis C."/>
            <person name="Anghel I."/>
            <person name="Soltis D."/>
            <person name="Soltis P."/>
            <person name="Zapata F."/>
        </authorList>
    </citation>
    <scope>NUCLEOTIDE SEQUENCE</scope>
    <source>
        <strain evidence="8">UCBG92.1500</strain>
        <tissue evidence="8">Leaf</tissue>
    </source>
</reference>
<feature type="transmembrane region" description="Helical" evidence="7">
    <location>
        <begin position="87"/>
        <end position="105"/>
    </location>
</feature>
<proteinExistence type="predicted"/>
<feature type="region of interest" description="Disordered" evidence="6">
    <location>
        <begin position="112"/>
        <end position="142"/>
    </location>
</feature>
<feature type="compositionally biased region" description="Gly residues" evidence="6">
    <location>
        <begin position="123"/>
        <end position="138"/>
    </location>
</feature>
<dbReference type="GO" id="GO:0005789">
    <property type="term" value="C:endoplasmic reticulum membrane"/>
    <property type="evidence" value="ECO:0007669"/>
    <property type="project" value="TreeGrafter"/>
</dbReference>
<keyword evidence="9" id="KW-1185">Reference proteome</keyword>
<dbReference type="Proteomes" id="UP001187471">
    <property type="component" value="Unassembled WGS sequence"/>
</dbReference>
<dbReference type="PANTHER" id="PTHR16875:SF0">
    <property type="entry name" value="SELENOPROTEIN K"/>
    <property type="match status" value="1"/>
</dbReference>
<evidence type="ECO:0000256" key="7">
    <source>
        <dbReference type="SAM" id="Phobius"/>
    </source>
</evidence>
<comment type="caution">
    <text evidence="8">The sequence shown here is derived from an EMBL/GenBank/DDBJ whole genome shotgun (WGS) entry which is preliminary data.</text>
</comment>
<sequence>MGFSSARGGWGMEFEGVGGWVLGRAQSLTEKVSKQLNKPILHISNMYIPLMLNALIRHAVFKLQYYLPAGVVKSKRSVWRLSIITDFFWAVKNLIGVFFATMFLMEKSDTYKKGSRSGKKWDGGGPGGPGNGPYGGGPRGPPRGLDNVRGIDHIYNKFKGLNSEDELYNCRHSAVLCHLFTAYGFKEVPTEVQFLLVVIREITNMIKWRVHSSATGYELPIS</sequence>
<gene>
    <name evidence="8" type="ORF">RJ640_000718</name>
</gene>
<evidence type="ECO:0000256" key="2">
    <source>
        <dbReference type="ARBA" id="ARBA00022692"/>
    </source>
</evidence>
<evidence type="ECO:0000256" key="6">
    <source>
        <dbReference type="SAM" id="MobiDB-lite"/>
    </source>
</evidence>
<feature type="transmembrane region" description="Helical" evidence="7">
    <location>
        <begin position="47"/>
        <end position="67"/>
    </location>
</feature>
<dbReference type="EMBL" id="JAVXUO010002960">
    <property type="protein sequence ID" value="KAK2967992.1"/>
    <property type="molecule type" value="Genomic_DNA"/>
</dbReference>
<keyword evidence="5 7" id="KW-0472">Membrane</keyword>
<protein>
    <submittedName>
        <fullName evidence="8">Uncharacterized protein</fullName>
    </submittedName>
</protein>
<organism evidence="8 9">
    <name type="scientific">Escallonia rubra</name>
    <dbReference type="NCBI Taxonomy" id="112253"/>
    <lineage>
        <taxon>Eukaryota</taxon>
        <taxon>Viridiplantae</taxon>
        <taxon>Streptophyta</taxon>
        <taxon>Embryophyta</taxon>
        <taxon>Tracheophyta</taxon>
        <taxon>Spermatophyta</taxon>
        <taxon>Magnoliopsida</taxon>
        <taxon>eudicotyledons</taxon>
        <taxon>Gunneridae</taxon>
        <taxon>Pentapetalae</taxon>
        <taxon>asterids</taxon>
        <taxon>campanulids</taxon>
        <taxon>Escalloniales</taxon>
        <taxon>Escalloniaceae</taxon>
        <taxon>Escallonia</taxon>
    </lineage>
</organism>
<evidence type="ECO:0000256" key="3">
    <source>
        <dbReference type="ARBA" id="ARBA00022933"/>
    </source>
</evidence>
<evidence type="ECO:0000256" key="1">
    <source>
        <dbReference type="ARBA" id="ARBA00004167"/>
    </source>
</evidence>
<evidence type="ECO:0000313" key="8">
    <source>
        <dbReference type="EMBL" id="KAK2967992.1"/>
    </source>
</evidence>
<evidence type="ECO:0000256" key="4">
    <source>
        <dbReference type="ARBA" id="ARBA00022989"/>
    </source>
</evidence>
<dbReference type="GO" id="GO:0005794">
    <property type="term" value="C:Golgi apparatus"/>
    <property type="evidence" value="ECO:0007669"/>
    <property type="project" value="TreeGrafter"/>
</dbReference>
<dbReference type="GO" id="GO:0006816">
    <property type="term" value="P:calcium ion transport"/>
    <property type="evidence" value="ECO:0007669"/>
    <property type="project" value="TreeGrafter"/>
</dbReference>
<dbReference type="PANTHER" id="PTHR16875">
    <property type="entry name" value="SELENOPROTEIN K"/>
    <property type="match status" value="1"/>
</dbReference>
<keyword evidence="3" id="KW-0712">Selenocysteine</keyword>
<dbReference type="GO" id="GO:0032469">
    <property type="term" value="P:endoplasmic reticulum calcium ion homeostasis"/>
    <property type="evidence" value="ECO:0007669"/>
    <property type="project" value="TreeGrafter"/>
</dbReference>
<name>A0AA88QGM1_9ASTE</name>